<dbReference type="EMBL" id="JAAMOB010000025">
    <property type="protein sequence ID" value="KAF4095436.1"/>
    <property type="molecule type" value="Genomic_DNA"/>
</dbReference>
<organism evidence="1 2">
    <name type="scientific">Onychostoma macrolepis</name>
    <dbReference type="NCBI Taxonomy" id="369639"/>
    <lineage>
        <taxon>Eukaryota</taxon>
        <taxon>Metazoa</taxon>
        <taxon>Chordata</taxon>
        <taxon>Craniata</taxon>
        <taxon>Vertebrata</taxon>
        <taxon>Euteleostomi</taxon>
        <taxon>Actinopterygii</taxon>
        <taxon>Neopterygii</taxon>
        <taxon>Teleostei</taxon>
        <taxon>Ostariophysi</taxon>
        <taxon>Cypriniformes</taxon>
        <taxon>Cyprinidae</taxon>
        <taxon>Acrossocheilinae</taxon>
        <taxon>Onychostoma</taxon>
    </lineage>
</organism>
<evidence type="ECO:0000313" key="1">
    <source>
        <dbReference type="EMBL" id="KAF4095436.1"/>
    </source>
</evidence>
<gene>
    <name evidence="1" type="ORF">G5714_024514</name>
</gene>
<sequence>MLFSRNVVNVSVCIPVQMSSDVQTGVSVNLNAQTGATVNAPVLTGNTFTSVTFNYSTAGHEPQKLSETAEKHTEKQGLISRIQNFFHNFHCINHS</sequence>
<comment type="caution">
    <text evidence="1">The sequence shown here is derived from an EMBL/GenBank/DDBJ whole genome shotgun (WGS) entry which is preliminary data.</text>
</comment>
<proteinExistence type="predicted"/>
<protein>
    <submittedName>
        <fullName evidence="1">Uncharacterized protein</fullName>
    </submittedName>
</protein>
<keyword evidence="2" id="KW-1185">Reference proteome</keyword>
<dbReference type="Proteomes" id="UP000579812">
    <property type="component" value="Unassembled WGS sequence"/>
</dbReference>
<evidence type="ECO:0000313" key="2">
    <source>
        <dbReference type="Proteomes" id="UP000579812"/>
    </source>
</evidence>
<reference evidence="1 2" key="1">
    <citation type="submission" date="2020-04" db="EMBL/GenBank/DDBJ databases">
        <title>Chromosome-level genome assembly of a cyprinid fish Onychostoma macrolepis by integration of Nanopore Sequencing, Bionano and Hi-C technology.</title>
        <authorList>
            <person name="Wang D."/>
        </authorList>
    </citation>
    <scope>NUCLEOTIDE SEQUENCE [LARGE SCALE GENOMIC DNA]</scope>
    <source>
        <strain evidence="1">SWU-2019</strain>
        <tissue evidence="1">Muscle</tissue>
    </source>
</reference>
<accession>A0A7J6BKG5</accession>
<dbReference type="AlphaFoldDB" id="A0A7J6BKG5"/>
<name>A0A7J6BKG5_9TELE</name>